<organism evidence="2 3">
    <name type="scientific">Mycolicibacterium vanbaalenii (strain DSM 7251 / JCM 13017 / BCRC 16820 / KCTC 9966 / NRRL B-24157 / PYR-1)</name>
    <name type="common">Mycobacterium vanbaalenii</name>
    <dbReference type="NCBI Taxonomy" id="350058"/>
    <lineage>
        <taxon>Bacteria</taxon>
        <taxon>Bacillati</taxon>
        <taxon>Actinomycetota</taxon>
        <taxon>Actinomycetes</taxon>
        <taxon>Mycobacteriales</taxon>
        <taxon>Mycobacteriaceae</taxon>
        <taxon>Mycolicibacterium</taxon>
    </lineage>
</organism>
<evidence type="ECO:0000313" key="2">
    <source>
        <dbReference type="EMBL" id="ABM16456.1"/>
    </source>
</evidence>
<dbReference type="AlphaFoldDB" id="A1TH06"/>
<evidence type="ECO:0008006" key="4">
    <source>
        <dbReference type="Google" id="ProtNLM"/>
    </source>
</evidence>
<dbReference type="KEGG" id="mva:Mvan_5691"/>
<dbReference type="PROSITE" id="PS51257">
    <property type="entry name" value="PROKAR_LIPOPROTEIN"/>
    <property type="match status" value="1"/>
</dbReference>
<dbReference type="STRING" id="350058.Mvan_5691"/>
<gene>
    <name evidence="2" type="ordered locus">Mvan_5691</name>
</gene>
<dbReference type="eggNOG" id="ENOG5030TEM">
    <property type="taxonomic scope" value="Bacteria"/>
</dbReference>
<protein>
    <recommendedName>
        <fullName evidence="4">Lipoprotein</fullName>
    </recommendedName>
</protein>
<dbReference type="Proteomes" id="UP000009159">
    <property type="component" value="Chromosome"/>
</dbReference>
<sequence length="476" mass="50737">MRCRAIPSLSAAVLLVSALLGVSCATPSTTTDGSVIWRQPKQQLLASPMERRPEPGWRLSVTDLGLPNANSADTAESRFAAPDDVFDPSSLVGNVGDRAYFLARSAETTGTRSWLTGVDVSEGTPLFAPISLEVAEIPPRCLMNGPRTVLCVRADEDLRKPIDGAFAWVIDTDQGVVSYFGPTQLSAGGLVQVGIYAVAQDYVNGVHGVGARAETTWLVPGSGSVDTMSRPTDGSTPPPFGVQTAAGRGNDRQIVFSLVDGAVVDPGASPGQRQLGARVYPGGFAIELTSEPNANLYSPQEIVFFDEKGIRVSNVGLPEKKGAQLFLPSPDIPIVASRDESIVYGVNGTPIAQIPPIEFHSDVRLIGSSLFMHGKDKIGVPHQRRYDLRTGEEGKPCEFDFGTRFVGSDATVGVFRVLDAPDVPLIAKGRDLSTCETVWSLSGDNGSYAELWQINTTLVRLSDDGTELMSLVAPHE</sequence>
<keyword evidence="3" id="KW-1185">Reference proteome</keyword>
<keyword evidence="1" id="KW-0732">Signal</keyword>
<evidence type="ECO:0000313" key="3">
    <source>
        <dbReference type="Proteomes" id="UP000009159"/>
    </source>
</evidence>
<proteinExistence type="predicted"/>
<dbReference type="EMBL" id="CP000511">
    <property type="protein sequence ID" value="ABM16456.1"/>
    <property type="molecule type" value="Genomic_DNA"/>
</dbReference>
<feature type="signal peptide" evidence="1">
    <location>
        <begin position="1"/>
        <end position="25"/>
    </location>
</feature>
<feature type="chain" id="PRO_5002638107" description="Lipoprotein" evidence="1">
    <location>
        <begin position="26"/>
        <end position="476"/>
    </location>
</feature>
<name>A1TH06_MYCVP</name>
<evidence type="ECO:0000256" key="1">
    <source>
        <dbReference type="SAM" id="SignalP"/>
    </source>
</evidence>
<dbReference type="HOGENOM" id="CLU_049593_0_0_11"/>
<reference evidence="2" key="1">
    <citation type="submission" date="2006-12" db="EMBL/GenBank/DDBJ databases">
        <title>Complete sequence of Mycobacterium vanbaalenii PYR-1.</title>
        <authorList>
            <consortium name="US DOE Joint Genome Institute"/>
            <person name="Copeland A."/>
            <person name="Lucas S."/>
            <person name="Lapidus A."/>
            <person name="Barry K."/>
            <person name="Detter J.C."/>
            <person name="Glavina del Rio T."/>
            <person name="Hammon N."/>
            <person name="Israni S."/>
            <person name="Dalin E."/>
            <person name="Tice H."/>
            <person name="Pitluck S."/>
            <person name="Singan V."/>
            <person name="Schmutz J."/>
            <person name="Larimer F."/>
            <person name="Land M."/>
            <person name="Hauser L."/>
            <person name="Kyrpides N."/>
            <person name="Anderson I.J."/>
            <person name="Miller C."/>
            <person name="Richardson P."/>
        </authorList>
    </citation>
    <scope>NUCLEOTIDE SEQUENCE [LARGE SCALE GENOMIC DNA]</scope>
    <source>
        <strain evidence="2">PYR-1</strain>
    </source>
</reference>
<accession>A1TH06</accession>